<name>A0A0G1XLV7_9BACT</name>
<dbReference type="Gene3D" id="2.170.270.10">
    <property type="entry name" value="SET domain"/>
    <property type="match status" value="1"/>
</dbReference>
<dbReference type="PROSITE" id="PS50280">
    <property type="entry name" value="SET"/>
    <property type="match status" value="1"/>
</dbReference>
<feature type="domain" description="SET" evidence="1">
    <location>
        <begin position="34"/>
        <end position="135"/>
    </location>
</feature>
<reference evidence="2 3" key="1">
    <citation type="journal article" date="2015" name="Nature">
        <title>rRNA introns, odd ribosomes, and small enigmatic genomes across a large radiation of phyla.</title>
        <authorList>
            <person name="Brown C.T."/>
            <person name="Hug L.A."/>
            <person name="Thomas B.C."/>
            <person name="Sharon I."/>
            <person name="Castelle C.J."/>
            <person name="Singh A."/>
            <person name="Wilkins M.J."/>
            <person name="Williams K.H."/>
            <person name="Banfield J.F."/>
        </authorList>
    </citation>
    <scope>NUCLEOTIDE SEQUENCE [LARGE SCALE GENOMIC DNA]</scope>
</reference>
<sequence>MVSSFVANFTTAKHRILRNVLQNRQQFIIKKMSEIFEIKESGSFGRGLFATQLMKNGERILEFTGPIISLEEALQKTPDKLSCPLQIGPTKYIDIQEPGVLANHSCSPNAGVQNDRFLVAIQDIQPGQEIFYDYSTTMDEDNWTLECKCGNPNCRHTICGFAPLWSLHPCLPAVALRAYYTASKHRIFWNVS</sequence>
<dbReference type="Proteomes" id="UP000034711">
    <property type="component" value="Unassembled WGS sequence"/>
</dbReference>
<protein>
    <recommendedName>
        <fullName evidence="1">SET domain-containing protein</fullName>
    </recommendedName>
</protein>
<dbReference type="EMBL" id="LCRI01000030">
    <property type="protein sequence ID" value="KKW32258.1"/>
    <property type="molecule type" value="Genomic_DNA"/>
</dbReference>
<proteinExistence type="predicted"/>
<comment type="caution">
    <text evidence="2">The sequence shown here is derived from an EMBL/GenBank/DDBJ whole genome shotgun (WGS) entry which is preliminary data.</text>
</comment>
<gene>
    <name evidence="2" type="ORF">UY77_C0030G0014</name>
</gene>
<accession>A0A0G1XLV7</accession>
<dbReference type="PANTHER" id="PTHR12350">
    <property type="entry name" value="HISTONE-LYSINE N-METHYLTRANSFERASE-RELATED"/>
    <property type="match status" value="1"/>
</dbReference>
<dbReference type="Pfam" id="PF00856">
    <property type="entry name" value="SET"/>
    <property type="match status" value="1"/>
</dbReference>
<dbReference type="InterPro" id="IPR001214">
    <property type="entry name" value="SET_dom"/>
</dbReference>
<dbReference type="SMART" id="SM00317">
    <property type="entry name" value="SET"/>
    <property type="match status" value="1"/>
</dbReference>
<evidence type="ECO:0000313" key="2">
    <source>
        <dbReference type="EMBL" id="KKW32258.1"/>
    </source>
</evidence>
<evidence type="ECO:0000259" key="1">
    <source>
        <dbReference type="PROSITE" id="PS50280"/>
    </source>
</evidence>
<organism evidence="2 3">
    <name type="scientific">Candidatus Uhrbacteria bacterium GW2011_GWA2_53_10</name>
    <dbReference type="NCBI Taxonomy" id="1618980"/>
    <lineage>
        <taxon>Bacteria</taxon>
        <taxon>Candidatus Uhriibacteriota</taxon>
    </lineage>
</organism>
<dbReference type="InterPro" id="IPR046341">
    <property type="entry name" value="SET_dom_sf"/>
</dbReference>
<dbReference type="SUPFAM" id="SSF82199">
    <property type="entry name" value="SET domain"/>
    <property type="match status" value="1"/>
</dbReference>
<dbReference type="AlphaFoldDB" id="A0A0G1XLV7"/>
<evidence type="ECO:0000313" key="3">
    <source>
        <dbReference type="Proteomes" id="UP000034711"/>
    </source>
</evidence>
<dbReference type="InterPro" id="IPR053201">
    <property type="entry name" value="Flavunoidine_N-MTase"/>
</dbReference>
<dbReference type="PANTHER" id="PTHR12350:SF19">
    <property type="entry name" value="SET DOMAIN-CONTAINING PROTEIN"/>
    <property type="match status" value="1"/>
</dbReference>